<evidence type="ECO:0000256" key="2">
    <source>
        <dbReference type="ARBA" id="ARBA00022692"/>
    </source>
</evidence>
<name>A0A6M4GWQ9_9PROT</name>
<comment type="subcellular location">
    <subcellularLocation>
        <location evidence="1">Membrane</location>
        <topology evidence="1">Multi-pass membrane protein</topology>
    </subcellularLocation>
</comment>
<organism evidence="7 8">
    <name type="scientific">Usitatibacter rugosus</name>
    <dbReference type="NCBI Taxonomy" id="2732067"/>
    <lineage>
        <taxon>Bacteria</taxon>
        <taxon>Pseudomonadati</taxon>
        <taxon>Pseudomonadota</taxon>
        <taxon>Betaproteobacteria</taxon>
        <taxon>Nitrosomonadales</taxon>
        <taxon>Usitatibacteraceae</taxon>
        <taxon>Usitatibacter</taxon>
    </lineage>
</organism>
<feature type="transmembrane region" description="Helical" evidence="5">
    <location>
        <begin position="404"/>
        <end position="421"/>
    </location>
</feature>
<feature type="transmembrane region" description="Helical" evidence="5">
    <location>
        <begin position="50"/>
        <end position="69"/>
    </location>
</feature>
<keyword evidence="4 5" id="KW-0472">Membrane</keyword>
<feature type="domain" description="O-antigen ligase-related" evidence="6">
    <location>
        <begin position="236"/>
        <end position="378"/>
    </location>
</feature>
<evidence type="ECO:0000259" key="6">
    <source>
        <dbReference type="Pfam" id="PF04932"/>
    </source>
</evidence>
<evidence type="ECO:0000313" key="8">
    <source>
        <dbReference type="Proteomes" id="UP000501534"/>
    </source>
</evidence>
<accession>A0A6M4GWQ9</accession>
<feature type="transmembrane region" description="Helical" evidence="5">
    <location>
        <begin position="279"/>
        <end position="298"/>
    </location>
</feature>
<feature type="transmembrane region" description="Helical" evidence="5">
    <location>
        <begin position="15"/>
        <end position="38"/>
    </location>
</feature>
<feature type="transmembrane region" description="Helical" evidence="5">
    <location>
        <begin position="112"/>
        <end position="130"/>
    </location>
</feature>
<dbReference type="EMBL" id="CP053069">
    <property type="protein sequence ID" value="QJR11689.1"/>
    <property type="molecule type" value="Genomic_DNA"/>
</dbReference>
<keyword evidence="8" id="KW-1185">Reference proteome</keyword>
<dbReference type="AlphaFoldDB" id="A0A6M4GWQ9"/>
<dbReference type="RefSeq" id="WP_171093239.1">
    <property type="nucleotide sequence ID" value="NZ_CP053069.1"/>
</dbReference>
<feature type="transmembrane region" description="Helical" evidence="5">
    <location>
        <begin position="142"/>
        <end position="161"/>
    </location>
</feature>
<dbReference type="Proteomes" id="UP000501534">
    <property type="component" value="Chromosome"/>
</dbReference>
<dbReference type="KEGG" id="uru:DSM104443_02771"/>
<dbReference type="GO" id="GO:0016020">
    <property type="term" value="C:membrane"/>
    <property type="evidence" value="ECO:0007669"/>
    <property type="project" value="UniProtKB-SubCell"/>
</dbReference>
<protein>
    <recommendedName>
        <fullName evidence="6">O-antigen ligase-related domain-containing protein</fullName>
    </recommendedName>
</protein>
<dbReference type="InterPro" id="IPR051533">
    <property type="entry name" value="WaaL-like"/>
</dbReference>
<keyword evidence="2 5" id="KW-0812">Transmembrane</keyword>
<dbReference type="InterPro" id="IPR007016">
    <property type="entry name" value="O-antigen_ligase-rel_domated"/>
</dbReference>
<keyword evidence="3 5" id="KW-1133">Transmembrane helix</keyword>
<feature type="transmembrane region" description="Helical" evidence="5">
    <location>
        <begin position="218"/>
        <end position="242"/>
    </location>
</feature>
<feature type="transmembrane region" description="Helical" evidence="5">
    <location>
        <begin position="187"/>
        <end position="206"/>
    </location>
</feature>
<evidence type="ECO:0000256" key="3">
    <source>
        <dbReference type="ARBA" id="ARBA00022989"/>
    </source>
</evidence>
<evidence type="ECO:0000313" key="7">
    <source>
        <dbReference type="EMBL" id="QJR11689.1"/>
    </source>
</evidence>
<reference evidence="7 8" key="1">
    <citation type="submission" date="2020-04" db="EMBL/GenBank/DDBJ databases">
        <title>Usitatibacter rugosus gen. nov., sp. nov. and Usitatibacter palustris sp. nov., novel members of Usitatibacteraceae fam. nov. within the order Nitrosomonadales isolated from soil.</title>
        <authorList>
            <person name="Huber K.J."/>
            <person name="Neumann-Schaal M."/>
            <person name="Geppert A."/>
            <person name="Luckner M."/>
            <person name="Wanner G."/>
            <person name="Overmann J."/>
        </authorList>
    </citation>
    <scope>NUCLEOTIDE SEQUENCE [LARGE SCALE GENOMIC DNA]</scope>
    <source>
        <strain evidence="7 8">0125_3</strain>
    </source>
</reference>
<dbReference type="Pfam" id="PF04932">
    <property type="entry name" value="Wzy_C"/>
    <property type="match status" value="1"/>
</dbReference>
<proteinExistence type="predicted"/>
<dbReference type="PANTHER" id="PTHR37422:SF13">
    <property type="entry name" value="LIPOPOLYSACCHARIDE BIOSYNTHESIS PROTEIN PA4999-RELATED"/>
    <property type="match status" value="1"/>
</dbReference>
<evidence type="ECO:0000256" key="5">
    <source>
        <dbReference type="SAM" id="Phobius"/>
    </source>
</evidence>
<gene>
    <name evidence="7" type="ORF">DSM104443_02771</name>
</gene>
<evidence type="ECO:0000256" key="4">
    <source>
        <dbReference type="ARBA" id="ARBA00023136"/>
    </source>
</evidence>
<dbReference type="PANTHER" id="PTHR37422">
    <property type="entry name" value="TEICHURONIC ACID BIOSYNTHESIS PROTEIN TUAE"/>
    <property type="match status" value="1"/>
</dbReference>
<feature type="transmembrane region" description="Helical" evidence="5">
    <location>
        <begin position="427"/>
        <end position="447"/>
    </location>
</feature>
<feature type="transmembrane region" description="Helical" evidence="5">
    <location>
        <begin position="372"/>
        <end position="392"/>
    </location>
</feature>
<evidence type="ECO:0000256" key="1">
    <source>
        <dbReference type="ARBA" id="ARBA00004141"/>
    </source>
</evidence>
<feature type="transmembrane region" description="Helical" evidence="5">
    <location>
        <begin position="254"/>
        <end position="272"/>
    </location>
</feature>
<sequence>MLLAWAPIPLGSNRGWAWAILVGGAFFILGFWLILWALEKAQVPDALRNAWPAFVLLGAFAALQAFHFVPLPPDWVEYLSPHSARLQAATTFLTGPRETMTLSIEPHASQVALVKTLGYSAVFFLVLALVNNRSRVLNAARVLVYVAVIQGVYAVLMHLSFSNDEHFGTIIAHGTSASGTYPNRNHFAGYLEMMSAVGIGLLIAGLSDKRAETWKAFLRDLVAWVLSPKMVLRLSLCVLVIALTTTHSRMGNTAFFSALMIAGVLGIVLSRYATRNTVILLASLVVLDLLIVGSWFGVEKLAARIEATTVEDVRTREEPAAYTLPLIKDYPILGAGPGTFYVAFPKYRPETVVSFYDHAHNDYAQIAAESGILGLSLLGGVVLLSLIAALRAQWVRRDPLMRGMAFASTMGITALLIHSWVDFNLQIPANAALFMVILALGWISLHLDRAHA</sequence>